<evidence type="ECO:0000313" key="15">
    <source>
        <dbReference type="Proteomes" id="UP000193100"/>
    </source>
</evidence>
<dbReference type="PIRSF" id="PIRSF000094">
    <property type="entry name" value="Enoyl-ACP_rdct"/>
    <property type="match status" value="1"/>
</dbReference>
<feature type="binding site" evidence="12">
    <location>
        <position position="13"/>
    </location>
    <ligand>
        <name>NAD(+)</name>
        <dbReference type="ChEBI" id="CHEBI:57540"/>
    </ligand>
</feature>
<comment type="pathway">
    <text evidence="1">Lipid metabolism; fatty acid biosynthesis.</text>
</comment>
<dbReference type="RefSeq" id="WP_036205512.1">
    <property type="nucleotide sequence ID" value="NZ_CP020931.1"/>
</dbReference>
<feature type="binding site" evidence="12">
    <location>
        <position position="40"/>
    </location>
    <ligand>
        <name>NAD(+)</name>
        <dbReference type="ChEBI" id="CHEBI:57540"/>
    </ligand>
</feature>
<keyword evidence="3 9" id="KW-0444">Lipid biosynthesis</keyword>
<sequence>MGLLSGKKALIVGVASKHSIAYGIAEAFAKQGAELAFTYQNEKLKSRVEKFAEGWGSSLIFPCDVASDDEIEAVFTELGKHWDDIDIIVHSVGYAPANELDGNYVDVTTREGFRIAHDISSYSFVALAQAGRKMMHENSSLLTLSYLGAEKVLQNYNVMGLAKASLEANVRYMAGSLGRDGIRVNAISAGPIKTLAASGIKSFRRMLAENARRAPLRRNVTTDEVGNAAAFMCSDMASGITGEIMYVDAGFNITGMGELED</sequence>
<dbReference type="Gene3D" id="1.10.8.400">
    <property type="entry name" value="Enoyl acyl carrier protein reductase"/>
    <property type="match status" value="1"/>
</dbReference>
<feature type="binding site" evidence="11">
    <location>
        <position position="95"/>
    </location>
    <ligand>
        <name>substrate</name>
    </ligand>
</feature>
<keyword evidence="7" id="KW-0443">Lipid metabolism</keyword>
<dbReference type="GO" id="GO:0004318">
    <property type="term" value="F:enoyl-[acyl-carrier-protein] reductase (NADH) activity"/>
    <property type="evidence" value="ECO:0007669"/>
    <property type="project" value="UniProtKB-EC"/>
</dbReference>
<evidence type="ECO:0000256" key="6">
    <source>
        <dbReference type="ARBA" id="ARBA00023027"/>
    </source>
</evidence>
<evidence type="ECO:0000256" key="11">
    <source>
        <dbReference type="PIRSR" id="PIRSR000094-2"/>
    </source>
</evidence>
<evidence type="ECO:0000256" key="10">
    <source>
        <dbReference type="PIRSR" id="PIRSR000094-1"/>
    </source>
</evidence>
<name>A0A1W6K9S2_9GAMM</name>
<evidence type="ECO:0000256" key="8">
    <source>
        <dbReference type="ARBA" id="ARBA00023160"/>
    </source>
</evidence>
<reference evidence="13 15" key="2">
    <citation type="submission" date="2017-04" db="EMBL/GenBank/DDBJ databases">
        <title>Genome Sequence of Marinobacter salarius strain SMR5 Isolated from a culture of the Diatom Skeletonema marinoi.</title>
        <authorList>
            <person name="Topel M."/>
            <person name="Pinder M.I.M."/>
            <person name="Johansson O.N."/>
            <person name="Kourtchenko O."/>
            <person name="Godhe A."/>
            <person name="Clarke A.K."/>
        </authorList>
    </citation>
    <scope>NUCLEOTIDE SEQUENCE [LARGE SCALE GENOMIC DNA]</scope>
    <source>
        <strain evidence="13 15">SMR5</strain>
    </source>
</reference>
<dbReference type="EMBL" id="FOTV01000018">
    <property type="protein sequence ID" value="SFL97314.1"/>
    <property type="molecule type" value="Genomic_DNA"/>
</dbReference>
<feature type="active site" description="Proton acceptor" evidence="10">
    <location>
        <position position="146"/>
    </location>
</feature>
<dbReference type="Pfam" id="PF13561">
    <property type="entry name" value="adh_short_C2"/>
    <property type="match status" value="1"/>
</dbReference>
<keyword evidence="16" id="KW-1185">Reference proteome</keyword>
<dbReference type="SUPFAM" id="SSF51735">
    <property type="entry name" value="NAD(P)-binding Rossmann-fold domains"/>
    <property type="match status" value="1"/>
</dbReference>
<dbReference type="PANTHER" id="PTHR43159:SF2">
    <property type="entry name" value="ENOYL-[ACYL-CARRIER-PROTEIN] REDUCTASE [NADH], CHLOROPLASTIC"/>
    <property type="match status" value="1"/>
</dbReference>
<feature type="active site" description="Proton acceptor" evidence="10">
    <location>
        <position position="156"/>
    </location>
</feature>
<dbReference type="EC" id="1.3.1.9" evidence="9"/>
<dbReference type="GeneID" id="77256024"/>
<feature type="binding site" evidence="12">
    <location>
        <begin position="19"/>
        <end position="20"/>
    </location>
    <ligand>
        <name>NAD(+)</name>
        <dbReference type="ChEBI" id="CHEBI:57540"/>
    </ligand>
</feature>
<evidence type="ECO:0000256" key="9">
    <source>
        <dbReference type="PIRNR" id="PIRNR000094"/>
    </source>
</evidence>
<protein>
    <recommendedName>
        <fullName evidence="9">Enoyl-[acyl-carrier-protein] reductase [NADH]</fullName>
        <ecNumber evidence="9">1.3.1.9</ecNumber>
    </recommendedName>
</protein>
<keyword evidence="4" id="KW-0276">Fatty acid metabolism</keyword>
<dbReference type="GO" id="GO:0006633">
    <property type="term" value="P:fatty acid biosynthetic process"/>
    <property type="evidence" value="ECO:0007669"/>
    <property type="project" value="UniProtKB-UniPathway"/>
</dbReference>
<accession>A0A1W6K9S2</accession>
<gene>
    <name evidence="13" type="primary">fabI</name>
    <name evidence="13" type="ORF">MARSALSMR5_02075</name>
    <name evidence="14" type="ORF">SAMN04487868_11853</name>
</gene>
<dbReference type="AlphaFoldDB" id="A0A1W6K9S2"/>
<feature type="binding site" evidence="12">
    <location>
        <begin position="192"/>
        <end position="196"/>
    </location>
    <ligand>
        <name>NAD(+)</name>
        <dbReference type="ChEBI" id="CHEBI:57540"/>
    </ligand>
</feature>
<keyword evidence="8 9" id="KW-0275">Fatty acid biosynthesis</keyword>
<feature type="binding site" evidence="12">
    <location>
        <begin position="64"/>
        <end position="65"/>
    </location>
    <ligand>
        <name>NAD(+)</name>
        <dbReference type="ChEBI" id="CHEBI:57540"/>
    </ligand>
</feature>
<evidence type="ECO:0000313" key="16">
    <source>
        <dbReference type="Proteomes" id="UP000199211"/>
    </source>
</evidence>
<evidence type="ECO:0000256" key="3">
    <source>
        <dbReference type="ARBA" id="ARBA00022516"/>
    </source>
</evidence>
<evidence type="ECO:0000256" key="5">
    <source>
        <dbReference type="ARBA" id="ARBA00023002"/>
    </source>
</evidence>
<dbReference type="InterPro" id="IPR002347">
    <property type="entry name" value="SDR_fam"/>
</dbReference>
<evidence type="ECO:0000313" key="14">
    <source>
        <dbReference type="EMBL" id="SFL97314.1"/>
    </source>
</evidence>
<evidence type="ECO:0000256" key="7">
    <source>
        <dbReference type="ARBA" id="ARBA00023098"/>
    </source>
</evidence>
<evidence type="ECO:0000256" key="1">
    <source>
        <dbReference type="ARBA" id="ARBA00005194"/>
    </source>
</evidence>
<dbReference type="Proteomes" id="UP000193100">
    <property type="component" value="Chromosome"/>
</dbReference>
<organism evidence="13 15">
    <name type="scientific">Marinobacter salarius</name>
    <dbReference type="NCBI Taxonomy" id="1420917"/>
    <lineage>
        <taxon>Bacteria</taxon>
        <taxon>Pseudomonadati</taxon>
        <taxon>Pseudomonadota</taxon>
        <taxon>Gammaproteobacteria</taxon>
        <taxon>Pseudomonadales</taxon>
        <taxon>Marinobacteraceae</taxon>
        <taxon>Marinobacter</taxon>
    </lineage>
</organism>
<feature type="binding site" evidence="12">
    <location>
        <position position="163"/>
    </location>
    <ligand>
        <name>NAD(+)</name>
        <dbReference type="ChEBI" id="CHEBI:57540"/>
    </ligand>
</feature>
<reference evidence="14 16" key="1">
    <citation type="submission" date="2016-10" db="EMBL/GenBank/DDBJ databases">
        <authorList>
            <person name="Varghese N."/>
            <person name="Submissions S."/>
        </authorList>
    </citation>
    <scope>NUCLEOTIDE SEQUENCE [LARGE SCALE GENOMIC DNA]</scope>
    <source>
        <strain evidence="14 16">DSM 26291</strain>
    </source>
</reference>
<keyword evidence="5 9" id="KW-0560">Oxidoreductase</keyword>
<accession>A0A1I4M292</accession>
<evidence type="ECO:0000256" key="4">
    <source>
        <dbReference type="ARBA" id="ARBA00022832"/>
    </source>
</evidence>
<dbReference type="PRINTS" id="PR00081">
    <property type="entry name" value="GDHRDH"/>
</dbReference>
<dbReference type="InterPro" id="IPR036291">
    <property type="entry name" value="NAD(P)-bd_dom_sf"/>
</dbReference>
<dbReference type="CDD" id="cd05372">
    <property type="entry name" value="ENR_SDR"/>
    <property type="match status" value="1"/>
</dbReference>
<dbReference type="PANTHER" id="PTHR43159">
    <property type="entry name" value="ENOYL-[ACYL-CARRIER-PROTEIN] REDUCTASE"/>
    <property type="match status" value="1"/>
</dbReference>
<keyword evidence="6 9" id="KW-0520">NAD</keyword>
<dbReference type="Gene3D" id="3.40.50.720">
    <property type="entry name" value="NAD(P)-binding Rossmann-like Domain"/>
    <property type="match status" value="1"/>
</dbReference>
<feature type="binding site" evidence="12">
    <location>
        <position position="92"/>
    </location>
    <ligand>
        <name>NAD(+)</name>
        <dbReference type="ChEBI" id="CHEBI:57540"/>
    </ligand>
</feature>
<evidence type="ECO:0000313" key="13">
    <source>
        <dbReference type="EMBL" id="ARM84150.1"/>
    </source>
</evidence>
<evidence type="ECO:0000256" key="12">
    <source>
        <dbReference type="PIRSR" id="PIRSR000094-3"/>
    </source>
</evidence>
<dbReference type="InterPro" id="IPR014358">
    <property type="entry name" value="Enoyl-ACP_Rdtase_NADH"/>
</dbReference>
<dbReference type="UniPathway" id="UPA00094"/>
<comment type="similarity">
    <text evidence="2 9">Belongs to the short-chain dehydrogenases/reductases (SDR) family. FabI subfamily.</text>
</comment>
<dbReference type="FunFam" id="1.10.8.400:FF:000001">
    <property type="entry name" value="Enoyl-[acyl-carrier-protein] reductase [NADH]"/>
    <property type="match status" value="1"/>
</dbReference>
<dbReference type="FunFam" id="3.40.50.720:FF:000054">
    <property type="entry name" value="Enoyl-[acyl-carrier-protein] reductase [NADH]"/>
    <property type="match status" value="1"/>
</dbReference>
<comment type="catalytic activity">
    <reaction evidence="9">
        <text>a 2,3-saturated acyl-[ACP] + NAD(+) = a (2E)-enoyl-[ACP] + NADH + H(+)</text>
        <dbReference type="Rhea" id="RHEA:10240"/>
        <dbReference type="Rhea" id="RHEA-COMP:9925"/>
        <dbReference type="Rhea" id="RHEA-COMP:9926"/>
        <dbReference type="ChEBI" id="CHEBI:15378"/>
        <dbReference type="ChEBI" id="CHEBI:57540"/>
        <dbReference type="ChEBI" id="CHEBI:57945"/>
        <dbReference type="ChEBI" id="CHEBI:78784"/>
        <dbReference type="ChEBI" id="CHEBI:78785"/>
        <dbReference type="EC" id="1.3.1.9"/>
    </reaction>
</comment>
<dbReference type="Proteomes" id="UP000199211">
    <property type="component" value="Unassembled WGS sequence"/>
</dbReference>
<dbReference type="EMBL" id="CP020931">
    <property type="protein sequence ID" value="ARM84150.1"/>
    <property type="molecule type" value="Genomic_DNA"/>
</dbReference>
<evidence type="ECO:0000256" key="2">
    <source>
        <dbReference type="ARBA" id="ARBA00009233"/>
    </source>
</evidence>
<proteinExistence type="inferred from homology"/>